<protein>
    <submittedName>
        <fullName evidence="2">Transcriptional regulator superfamily</fullName>
    </submittedName>
</protein>
<dbReference type="Proteomes" id="UP000051297">
    <property type="component" value="Unassembled WGS sequence"/>
</dbReference>
<keyword evidence="1" id="KW-0238">DNA-binding</keyword>
<evidence type="ECO:0000256" key="1">
    <source>
        <dbReference type="ARBA" id="ARBA00023125"/>
    </source>
</evidence>
<accession>A0A0T5ZXW3</accession>
<dbReference type="PROSITE" id="PS51197">
    <property type="entry name" value="HTH_RRF2_2"/>
    <property type="match status" value="1"/>
</dbReference>
<comment type="caution">
    <text evidence="2">The sequence shown here is derived from an EMBL/GenBank/DDBJ whole genome shotgun (WGS) entry which is preliminary data.</text>
</comment>
<name>A0A0T5ZXW3_UNCKA</name>
<dbReference type="STRING" id="1576480.XU08_C0001G0056"/>
<dbReference type="Gene3D" id="1.10.10.10">
    <property type="entry name" value="Winged helix-like DNA-binding domain superfamily/Winged helix DNA-binding domain"/>
    <property type="match status" value="1"/>
</dbReference>
<reference evidence="2 3" key="1">
    <citation type="submission" date="2015-05" db="EMBL/GenBank/DDBJ databases">
        <title>Critical biogeochemical functions in the subsurface are associated with bacteria from new phyla and little studied lineages.</title>
        <authorList>
            <person name="Hug L.A."/>
            <person name="Thomas B.C."/>
            <person name="Sharon I."/>
            <person name="Brown C.T."/>
            <person name="Sharma R."/>
            <person name="Hettich R.L."/>
            <person name="Wilkins M.J."/>
            <person name="Williams K.H."/>
            <person name="Singh A."/>
            <person name="Banfield J.F."/>
        </authorList>
    </citation>
    <scope>NUCLEOTIDE SEQUENCE [LARGE SCALE GENOMIC DNA]</scope>
    <source>
        <strain evidence="2">CSP1-7</strain>
    </source>
</reference>
<dbReference type="GO" id="GO:0003677">
    <property type="term" value="F:DNA binding"/>
    <property type="evidence" value="ECO:0007669"/>
    <property type="project" value="UniProtKB-KW"/>
</dbReference>
<dbReference type="PANTHER" id="PTHR33221">
    <property type="entry name" value="WINGED HELIX-TURN-HELIX TRANSCRIPTIONAL REGULATOR, RRF2 FAMILY"/>
    <property type="match status" value="1"/>
</dbReference>
<dbReference type="GO" id="GO:0003700">
    <property type="term" value="F:DNA-binding transcription factor activity"/>
    <property type="evidence" value="ECO:0007669"/>
    <property type="project" value="TreeGrafter"/>
</dbReference>
<dbReference type="EMBL" id="LDXK01000001">
    <property type="protein sequence ID" value="KRT67649.1"/>
    <property type="molecule type" value="Genomic_DNA"/>
</dbReference>
<dbReference type="SUPFAM" id="SSF46785">
    <property type="entry name" value="Winged helix' DNA-binding domain"/>
    <property type="match status" value="1"/>
</dbReference>
<evidence type="ECO:0000313" key="3">
    <source>
        <dbReference type="Proteomes" id="UP000051297"/>
    </source>
</evidence>
<evidence type="ECO:0000313" key="2">
    <source>
        <dbReference type="EMBL" id="KRT67649.1"/>
    </source>
</evidence>
<organism evidence="2 3">
    <name type="scientific">candidate division WWE3 bacterium CSP1-7</name>
    <dbReference type="NCBI Taxonomy" id="1576480"/>
    <lineage>
        <taxon>Bacteria</taxon>
        <taxon>Katanobacteria</taxon>
    </lineage>
</organism>
<dbReference type="InterPro" id="IPR036388">
    <property type="entry name" value="WH-like_DNA-bd_sf"/>
</dbReference>
<dbReference type="NCBIfam" id="TIGR00738">
    <property type="entry name" value="rrf2_super"/>
    <property type="match status" value="1"/>
</dbReference>
<dbReference type="PANTHER" id="PTHR33221:SF5">
    <property type="entry name" value="HTH-TYPE TRANSCRIPTIONAL REGULATOR ISCR"/>
    <property type="match status" value="1"/>
</dbReference>
<dbReference type="Pfam" id="PF02082">
    <property type="entry name" value="Rrf2"/>
    <property type="match status" value="1"/>
</dbReference>
<dbReference type="GO" id="GO:0005829">
    <property type="term" value="C:cytosol"/>
    <property type="evidence" value="ECO:0007669"/>
    <property type="project" value="TreeGrafter"/>
</dbReference>
<sequence length="140" mass="15669">MPRLLTSRGDYGILLMASLAKDLDKKPHSLSEIAASCRLPLTFLEQIAFDLKKSQLLTAQRGRHGGYLLTRRPEMISLVEILEVLEGPLQTVPCQDSQCSLSDCATRGFWEVLQRHLHKTLQRVTLADLISGNPHKLIPV</sequence>
<proteinExistence type="predicted"/>
<dbReference type="AlphaFoldDB" id="A0A0T5ZXW3"/>
<gene>
    <name evidence="2" type="ORF">XU08_C0001G0056</name>
</gene>
<dbReference type="InterPro" id="IPR036390">
    <property type="entry name" value="WH_DNA-bd_sf"/>
</dbReference>
<dbReference type="InterPro" id="IPR000944">
    <property type="entry name" value="Tscrpt_reg_Rrf2"/>
</dbReference>